<dbReference type="PROSITE" id="PS50949">
    <property type="entry name" value="HTH_GNTR"/>
    <property type="match status" value="1"/>
</dbReference>
<dbReference type="SMART" id="SM00345">
    <property type="entry name" value="HTH_GNTR"/>
    <property type="match status" value="1"/>
</dbReference>
<name>A0A9D2PT55_9FIRM</name>
<dbReference type="PANTHER" id="PTHR30146:SF148">
    <property type="entry name" value="HTH-TYPE TRANSCRIPTIONAL REPRESSOR PURR-RELATED"/>
    <property type="match status" value="1"/>
</dbReference>
<dbReference type="AlphaFoldDB" id="A0A9D2PT55"/>
<dbReference type="Pfam" id="PF13377">
    <property type="entry name" value="Peripla_BP_3"/>
    <property type="match status" value="1"/>
</dbReference>
<evidence type="ECO:0000256" key="3">
    <source>
        <dbReference type="ARBA" id="ARBA00023125"/>
    </source>
</evidence>
<feature type="domain" description="HTH gntR-type" evidence="5">
    <location>
        <begin position="7"/>
        <end position="75"/>
    </location>
</feature>
<proteinExistence type="predicted"/>
<keyword evidence="3" id="KW-0238">DNA-binding</keyword>
<protein>
    <submittedName>
        <fullName evidence="6">GntR family transcriptional regulator</fullName>
    </submittedName>
</protein>
<dbReference type="InterPro" id="IPR036390">
    <property type="entry name" value="WH_DNA-bd_sf"/>
</dbReference>
<sequence length="359" mass="40114">MQSEKRKFLYKVVYDGLKKDILEGKYKSGDLLPSENQIADEYTVDRTTVRKALQLLVEEKLVEKRPGKGSVVTGQGYEMECKPSGKGMAIGFLLPRGNSITKAFYALLFYEAEKECQKHGCTLVYSTLDDEDNLDEIVSSHKLSGAIFVSNVAERHLDRAIQISLPSVLANGMNEKMPSIVSDNFNGAYQVTRYLLEMGHRRIAVITGITSYYANQERYRGFSYAMMEAGVPIREEYIISTPSWEMESGVEATRKLLESCSQRPTAIFGFNDRLAVGAVQAIQQEGMRVPDDISVVGYDNLDQAKYSVPRITTIESHVPLLAKTAVVSLFQQIEGGERLPVRIQTPVELVVCDSVKKLI</sequence>
<gene>
    <name evidence="6" type="ORF">H9931_08070</name>
</gene>
<dbReference type="EMBL" id="DWWB01000044">
    <property type="protein sequence ID" value="HJC66659.1"/>
    <property type="molecule type" value="Genomic_DNA"/>
</dbReference>
<dbReference type="SUPFAM" id="SSF53822">
    <property type="entry name" value="Periplasmic binding protein-like I"/>
    <property type="match status" value="1"/>
</dbReference>
<dbReference type="Pfam" id="PF00392">
    <property type="entry name" value="GntR"/>
    <property type="match status" value="1"/>
</dbReference>
<dbReference type="SUPFAM" id="SSF46785">
    <property type="entry name" value="Winged helix' DNA-binding domain"/>
    <property type="match status" value="1"/>
</dbReference>
<dbReference type="CDD" id="cd07377">
    <property type="entry name" value="WHTH_GntR"/>
    <property type="match status" value="1"/>
</dbReference>
<comment type="caution">
    <text evidence="6">The sequence shown here is derived from an EMBL/GenBank/DDBJ whole genome shotgun (WGS) entry which is preliminary data.</text>
</comment>
<dbReference type="InterPro" id="IPR036388">
    <property type="entry name" value="WH-like_DNA-bd_sf"/>
</dbReference>
<dbReference type="GO" id="GO:0000976">
    <property type="term" value="F:transcription cis-regulatory region binding"/>
    <property type="evidence" value="ECO:0007669"/>
    <property type="project" value="TreeGrafter"/>
</dbReference>
<evidence type="ECO:0000256" key="1">
    <source>
        <dbReference type="ARBA" id="ARBA00022491"/>
    </source>
</evidence>
<dbReference type="Gene3D" id="1.10.10.10">
    <property type="entry name" value="Winged helix-like DNA-binding domain superfamily/Winged helix DNA-binding domain"/>
    <property type="match status" value="1"/>
</dbReference>
<evidence type="ECO:0000259" key="5">
    <source>
        <dbReference type="PROSITE" id="PS50949"/>
    </source>
</evidence>
<dbReference type="InterPro" id="IPR000524">
    <property type="entry name" value="Tscrpt_reg_HTH_GntR"/>
</dbReference>
<dbReference type="PANTHER" id="PTHR30146">
    <property type="entry name" value="LACI-RELATED TRANSCRIPTIONAL REPRESSOR"/>
    <property type="match status" value="1"/>
</dbReference>
<dbReference type="InterPro" id="IPR046335">
    <property type="entry name" value="LacI/GalR-like_sensor"/>
</dbReference>
<organism evidence="6 7">
    <name type="scientific">Candidatus Enterocloster excrementigallinarum</name>
    <dbReference type="NCBI Taxonomy" id="2838558"/>
    <lineage>
        <taxon>Bacteria</taxon>
        <taxon>Bacillati</taxon>
        <taxon>Bacillota</taxon>
        <taxon>Clostridia</taxon>
        <taxon>Lachnospirales</taxon>
        <taxon>Lachnospiraceae</taxon>
        <taxon>Enterocloster</taxon>
    </lineage>
</organism>
<reference evidence="6" key="2">
    <citation type="submission" date="2021-04" db="EMBL/GenBank/DDBJ databases">
        <authorList>
            <person name="Gilroy R."/>
        </authorList>
    </citation>
    <scope>NUCLEOTIDE SEQUENCE</scope>
    <source>
        <strain evidence="6">CHK198-12963</strain>
    </source>
</reference>
<keyword evidence="2" id="KW-0805">Transcription regulation</keyword>
<evidence type="ECO:0000313" key="7">
    <source>
        <dbReference type="Proteomes" id="UP000823863"/>
    </source>
</evidence>
<evidence type="ECO:0000313" key="6">
    <source>
        <dbReference type="EMBL" id="HJC66659.1"/>
    </source>
</evidence>
<accession>A0A9D2PT55</accession>
<dbReference type="GO" id="GO:0003700">
    <property type="term" value="F:DNA-binding transcription factor activity"/>
    <property type="evidence" value="ECO:0007669"/>
    <property type="project" value="InterPro"/>
</dbReference>
<keyword evidence="4" id="KW-0804">Transcription</keyword>
<keyword evidence="1" id="KW-0678">Repressor</keyword>
<evidence type="ECO:0000256" key="4">
    <source>
        <dbReference type="ARBA" id="ARBA00023163"/>
    </source>
</evidence>
<reference evidence="6" key="1">
    <citation type="journal article" date="2021" name="PeerJ">
        <title>Extensive microbial diversity within the chicken gut microbiome revealed by metagenomics and culture.</title>
        <authorList>
            <person name="Gilroy R."/>
            <person name="Ravi A."/>
            <person name="Getino M."/>
            <person name="Pursley I."/>
            <person name="Horton D.L."/>
            <person name="Alikhan N.F."/>
            <person name="Baker D."/>
            <person name="Gharbi K."/>
            <person name="Hall N."/>
            <person name="Watson M."/>
            <person name="Adriaenssens E.M."/>
            <person name="Foster-Nyarko E."/>
            <person name="Jarju S."/>
            <person name="Secka A."/>
            <person name="Antonio M."/>
            <person name="Oren A."/>
            <person name="Chaudhuri R.R."/>
            <person name="La Ragione R."/>
            <person name="Hildebrand F."/>
            <person name="Pallen M.J."/>
        </authorList>
    </citation>
    <scope>NUCLEOTIDE SEQUENCE</scope>
    <source>
        <strain evidence="6">CHK198-12963</strain>
    </source>
</reference>
<dbReference type="PRINTS" id="PR00035">
    <property type="entry name" value="HTHGNTR"/>
</dbReference>
<dbReference type="InterPro" id="IPR028082">
    <property type="entry name" value="Peripla_BP_I"/>
</dbReference>
<dbReference type="Gene3D" id="3.40.50.2300">
    <property type="match status" value="2"/>
</dbReference>
<dbReference type="CDD" id="cd06267">
    <property type="entry name" value="PBP1_LacI_sugar_binding-like"/>
    <property type="match status" value="1"/>
</dbReference>
<evidence type="ECO:0000256" key="2">
    <source>
        <dbReference type="ARBA" id="ARBA00023015"/>
    </source>
</evidence>
<dbReference type="Proteomes" id="UP000823863">
    <property type="component" value="Unassembled WGS sequence"/>
</dbReference>